<dbReference type="EMBL" id="BSTI01000008">
    <property type="protein sequence ID" value="GLY67365.1"/>
    <property type="molecule type" value="Genomic_DNA"/>
</dbReference>
<dbReference type="PROSITE" id="PS51257">
    <property type="entry name" value="PROKAR_LIPOPROTEIN"/>
    <property type="match status" value="1"/>
</dbReference>
<comment type="caution">
    <text evidence="2">The sequence shown here is derived from an EMBL/GenBank/DDBJ whole genome shotgun (WGS) entry which is preliminary data.</text>
</comment>
<feature type="region of interest" description="Disordered" evidence="1">
    <location>
        <begin position="39"/>
        <end position="58"/>
    </location>
</feature>
<reference evidence="2" key="1">
    <citation type="submission" date="2023-03" db="EMBL/GenBank/DDBJ databases">
        <title>Amycolatopsis taiwanensis NBRC 103393.</title>
        <authorList>
            <person name="Ichikawa N."/>
            <person name="Sato H."/>
            <person name="Tonouchi N."/>
        </authorList>
    </citation>
    <scope>NUCLEOTIDE SEQUENCE</scope>
    <source>
        <strain evidence="2">NBRC 103393</strain>
    </source>
</reference>
<evidence type="ECO:0000313" key="3">
    <source>
        <dbReference type="Proteomes" id="UP001165136"/>
    </source>
</evidence>
<organism evidence="2 3">
    <name type="scientific">Amycolatopsis taiwanensis</name>
    <dbReference type="NCBI Taxonomy" id="342230"/>
    <lineage>
        <taxon>Bacteria</taxon>
        <taxon>Bacillati</taxon>
        <taxon>Actinomycetota</taxon>
        <taxon>Actinomycetes</taxon>
        <taxon>Pseudonocardiales</taxon>
        <taxon>Pseudonocardiaceae</taxon>
        <taxon>Amycolatopsis</taxon>
    </lineage>
</organism>
<dbReference type="AlphaFoldDB" id="A0A9W6R2U8"/>
<evidence type="ECO:0000313" key="2">
    <source>
        <dbReference type="EMBL" id="GLY67365.1"/>
    </source>
</evidence>
<proteinExistence type="predicted"/>
<accession>A0A9W6R2U8</accession>
<dbReference type="InterPro" id="IPR024520">
    <property type="entry name" value="DUF3558"/>
</dbReference>
<keyword evidence="3" id="KW-1185">Reference proteome</keyword>
<feature type="compositionally biased region" description="Low complexity" evidence="1">
    <location>
        <begin position="39"/>
        <end position="55"/>
    </location>
</feature>
<evidence type="ECO:0008006" key="4">
    <source>
        <dbReference type="Google" id="ProtNLM"/>
    </source>
</evidence>
<dbReference type="Pfam" id="PF12079">
    <property type="entry name" value="DUF3558"/>
    <property type="match status" value="1"/>
</dbReference>
<evidence type="ECO:0000256" key="1">
    <source>
        <dbReference type="SAM" id="MobiDB-lite"/>
    </source>
</evidence>
<dbReference type="Proteomes" id="UP001165136">
    <property type="component" value="Unassembled WGS sequence"/>
</dbReference>
<sequence>MVRVGASPAAAPKWRAQATLVGVAVVALTGCTTTVTGVAVPPSAPSGPSAPSLAPRTRDVSVQGVNPCELLTSQQLDQLKENGAPRPVSPDAQRDGPTCAFDVDATPPTYTYYLEAIATADIEDWVSGAHRKAAMVQRPVDVPGFPALVSYVPAQGGIQDCETLVGVAEGQTLRAQVAPDDASFSQDQLCEMSTNLAKVAAQTLLAGAPK</sequence>
<gene>
    <name evidence="2" type="ORF">Atai01_39840</name>
</gene>
<name>A0A9W6R2U8_9PSEU</name>
<protein>
    <recommendedName>
        <fullName evidence="4">DUF3558 domain-containing protein</fullName>
    </recommendedName>
</protein>